<sequence>MNRPLIRVRAGLAFMAGVLSAGLTAGPAGAVDFGAEMPDPGIEGYHFPEPETTLNKWIRGATDADETLINRHGWGLWAALTQPTGQTVGGIADARVYQTWLTPDSIVQAIEAPESAMLKSARRALVLQTPGQFHALGAKAAKAAQGCDFTTSPNECIKVAVSYSPGAAEHAYGNKLFLQSTLRAYANFGYDQIPTFPTYSVVVKPVYKVIRPQNDKPYAMYTWPGTPHPAKVFPEGPEWGNCVYVDVNNAGKGDGSVDADCSGATSDTTYNVDDFINIKVTQPDLAVLKDVTGEQQLHKGDYIILVGMHVTSREIERWTWQTFWWTPDPSNPPLPSSNAVASDMPDALSGAPAHYAMSIGYQMLSPAQPVNGGVNVGELVTVFNPYLEAGFDPAVFQEKRTVQTNAGPVATRYGVQSNCMTCHSLAMYDPTADYSDGGGPREAPYASDFYLARDDSVFDGNLQLDFLWSVVGFMDAAK</sequence>
<organism evidence="2 3">
    <name type="scientific">Ferruginivarius sediminum</name>
    <dbReference type="NCBI Taxonomy" id="2661937"/>
    <lineage>
        <taxon>Bacteria</taxon>
        <taxon>Pseudomonadati</taxon>
        <taxon>Pseudomonadota</taxon>
        <taxon>Alphaproteobacteria</taxon>
        <taxon>Rhodospirillales</taxon>
        <taxon>Rhodospirillaceae</taxon>
        <taxon>Ferruginivarius</taxon>
    </lineage>
</organism>
<reference evidence="2 3" key="1">
    <citation type="submission" date="2018-07" db="EMBL/GenBank/DDBJ databases">
        <title>Venubactetium sediminum gen. nov., sp. nov., isolated from a marine solar saltern.</title>
        <authorList>
            <person name="Wang S."/>
        </authorList>
    </citation>
    <scope>NUCLEOTIDE SEQUENCE [LARGE SCALE GENOMIC DNA]</scope>
    <source>
        <strain evidence="2 3">WD2A32</strain>
    </source>
</reference>
<feature type="signal peptide" evidence="1">
    <location>
        <begin position="1"/>
        <end position="30"/>
    </location>
</feature>
<keyword evidence="3" id="KW-1185">Reference proteome</keyword>
<evidence type="ECO:0000256" key="1">
    <source>
        <dbReference type="SAM" id="SignalP"/>
    </source>
</evidence>
<dbReference type="RefSeq" id="WP_114580425.1">
    <property type="nucleotide sequence ID" value="NZ_QPMH01000001.1"/>
</dbReference>
<protein>
    <recommendedName>
        <fullName evidence="4">Cytochrome c domain-containing protein</fullName>
    </recommendedName>
</protein>
<proteinExistence type="predicted"/>
<evidence type="ECO:0000313" key="3">
    <source>
        <dbReference type="Proteomes" id="UP000253941"/>
    </source>
</evidence>
<name>A0A369TF17_9PROT</name>
<evidence type="ECO:0008006" key="4">
    <source>
        <dbReference type="Google" id="ProtNLM"/>
    </source>
</evidence>
<dbReference type="EMBL" id="QPMH01000001">
    <property type="protein sequence ID" value="RDD63913.1"/>
    <property type="molecule type" value="Genomic_DNA"/>
</dbReference>
<dbReference type="Proteomes" id="UP000253941">
    <property type="component" value="Unassembled WGS sequence"/>
</dbReference>
<feature type="chain" id="PRO_5016703234" description="Cytochrome c domain-containing protein" evidence="1">
    <location>
        <begin position="31"/>
        <end position="478"/>
    </location>
</feature>
<keyword evidence="1" id="KW-0732">Signal</keyword>
<comment type="caution">
    <text evidence="2">The sequence shown here is derived from an EMBL/GenBank/DDBJ whole genome shotgun (WGS) entry which is preliminary data.</text>
</comment>
<dbReference type="AlphaFoldDB" id="A0A369TF17"/>
<gene>
    <name evidence="2" type="ORF">DRB17_01795</name>
</gene>
<accession>A0A369TF17</accession>
<evidence type="ECO:0000313" key="2">
    <source>
        <dbReference type="EMBL" id="RDD63913.1"/>
    </source>
</evidence>